<sequence>MLMPRIIFDFQGDSDELRRRFIRAWDRVHQYDPHELGPKTSLPMEPYLRWVRIRAQKLGMPYEAVRPVTLEVADKDGVLPTILHPYMPTDIGTLKRSWMQLRDERDSYRERFNEQEQKIQKLTRELENEQILNDYVRTEKKRPWEH</sequence>
<dbReference type="PANTHER" id="PTHR48154">
    <property type="entry name" value="PROTEIN, PUTATIVE-RELATED"/>
    <property type="match status" value="1"/>
</dbReference>
<dbReference type="PANTHER" id="PTHR48154:SF1">
    <property type="entry name" value="PROTEIN, PUTATIVE-RELATED"/>
    <property type="match status" value="1"/>
</dbReference>
<gene>
    <name evidence="2" type="ORF">VFH_V076960</name>
</gene>
<dbReference type="Proteomes" id="UP001157006">
    <property type="component" value="Chromosome 5"/>
</dbReference>
<protein>
    <submittedName>
        <fullName evidence="2">Uncharacterized protein</fullName>
    </submittedName>
</protein>
<keyword evidence="3" id="KW-1185">Reference proteome</keyword>
<dbReference type="EMBL" id="OX451740">
    <property type="protein sequence ID" value="CAI8613364.1"/>
    <property type="molecule type" value="Genomic_DNA"/>
</dbReference>
<evidence type="ECO:0000313" key="2">
    <source>
        <dbReference type="EMBL" id="CAI8613364.1"/>
    </source>
</evidence>
<evidence type="ECO:0000313" key="3">
    <source>
        <dbReference type="Proteomes" id="UP001157006"/>
    </source>
</evidence>
<keyword evidence="1" id="KW-0175">Coiled coil</keyword>
<organism evidence="2 3">
    <name type="scientific">Vicia faba</name>
    <name type="common">Broad bean</name>
    <name type="synonym">Faba vulgaris</name>
    <dbReference type="NCBI Taxonomy" id="3906"/>
    <lineage>
        <taxon>Eukaryota</taxon>
        <taxon>Viridiplantae</taxon>
        <taxon>Streptophyta</taxon>
        <taxon>Embryophyta</taxon>
        <taxon>Tracheophyta</taxon>
        <taxon>Spermatophyta</taxon>
        <taxon>Magnoliopsida</taxon>
        <taxon>eudicotyledons</taxon>
        <taxon>Gunneridae</taxon>
        <taxon>Pentapetalae</taxon>
        <taxon>rosids</taxon>
        <taxon>fabids</taxon>
        <taxon>Fabales</taxon>
        <taxon>Fabaceae</taxon>
        <taxon>Papilionoideae</taxon>
        <taxon>50 kb inversion clade</taxon>
        <taxon>NPAAA clade</taxon>
        <taxon>Hologalegina</taxon>
        <taxon>IRL clade</taxon>
        <taxon>Fabeae</taxon>
        <taxon>Vicia</taxon>
    </lineage>
</organism>
<proteinExistence type="predicted"/>
<evidence type="ECO:0000256" key="1">
    <source>
        <dbReference type="SAM" id="Coils"/>
    </source>
</evidence>
<name>A0AAV1ASE6_VICFA</name>
<reference evidence="2 3" key="1">
    <citation type="submission" date="2023-01" db="EMBL/GenBank/DDBJ databases">
        <authorList>
            <person name="Kreplak J."/>
        </authorList>
    </citation>
    <scope>NUCLEOTIDE SEQUENCE [LARGE SCALE GENOMIC DNA]</scope>
</reference>
<feature type="coiled-coil region" evidence="1">
    <location>
        <begin position="98"/>
        <end position="132"/>
    </location>
</feature>
<accession>A0AAV1ASE6</accession>
<dbReference type="AlphaFoldDB" id="A0AAV1ASE6"/>